<organism evidence="3 4">
    <name type="scientific">Setaria viridis</name>
    <name type="common">Green bristlegrass</name>
    <name type="synonym">Setaria italica subsp. viridis</name>
    <dbReference type="NCBI Taxonomy" id="4556"/>
    <lineage>
        <taxon>Eukaryota</taxon>
        <taxon>Viridiplantae</taxon>
        <taxon>Streptophyta</taxon>
        <taxon>Embryophyta</taxon>
        <taxon>Tracheophyta</taxon>
        <taxon>Spermatophyta</taxon>
        <taxon>Magnoliopsida</taxon>
        <taxon>Liliopsida</taxon>
        <taxon>Poales</taxon>
        <taxon>Poaceae</taxon>
        <taxon>PACMAD clade</taxon>
        <taxon>Panicoideae</taxon>
        <taxon>Panicodae</taxon>
        <taxon>Paniceae</taxon>
        <taxon>Cenchrinae</taxon>
        <taxon>Setaria</taxon>
    </lineage>
</organism>
<dbReference type="SMART" id="SM00184">
    <property type="entry name" value="RING"/>
    <property type="match status" value="1"/>
</dbReference>
<keyword evidence="1" id="KW-0863">Zinc-finger</keyword>
<name>A0A4V6D3M4_SETVI</name>
<accession>A0A4V6D3M4</accession>
<evidence type="ECO:0000313" key="3">
    <source>
        <dbReference type="EMBL" id="TKW03216.1"/>
    </source>
</evidence>
<dbReference type="AlphaFoldDB" id="A0A4V6D3M4"/>
<dbReference type="InterPro" id="IPR013083">
    <property type="entry name" value="Znf_RING/FYVE/PHD"/>
</dbReference>
<evidence type="ECO:0000256" key="1">
    <source>
        <dbReference type="PROSITE-ProRule" id="PRU00175"/>
    </source>
</evidence>
<keyword evidence="4" id="KW-1185">Reference proteome</keyword>
<dbReference type="SUPFAM" id="SSF57850">
    <property type="entry name" value="RING/U-box"/>
    <property type="match status" value="1"/>
</dbReference>
<dbReference type="EMBL" id="CM016558">
    <property type="protein sequence ID" value="TKW03216.1"/>
    <property type="molecule type" value="Genomic_DNA"/>
</dbReference>
<dbReference type="PROSITE" id="PS50089">
    <property type="entry name" value="ZF_RING_2"/>
    <property type="match status" value="1"/>
</dbReference>
<dbReference type="Gramene" id="TKW03216">
    <property type="protein sequence ID" value="TKW03216"/>
    <property type="gene ID" value="SEVIR_7G009500v2"/>
</dbReference>
<dbReference type="OMA" id="GHHKTCP"/>
<reference evidence="3" key="1">
    <citation type="submission" date="2019-03" db="EMBL/GenBank/DDBJ databases">
        <title>WGS assembly of Setaria viridis.</title>
        <authorList>
            <person name="Huang P."/>
            <person name="Jenkins J."/>
            <person name="Grimwood J."/>
            <person name="Barry K."/>
            <person name="Healey A."/>
            <person name="Mamidi S."/>
            <person name="Sreedasyam A."/>
            <person name="Shu S."/>
            <person name="Feldman M."/>
            <person name="Wu J."/>
            <person name="Yu Y."/>
            <person name="Chen C."/>
            <person name="Johnson J."/>
            <person name="Rokhsar D."/>
            <person name="Baxter I."/>
            <person name="Schmutz J."/>
            <person name="Brutnell T."/>
            <person name="Kellogg E."/>
        </authorList>
    </citation>
    <scope>NUCLEOTIDE SEQUENCE [LARGE SCALE GENOMIC DNA]</scope>
</reference>
<dbReference type="Gene3D" id="3.30.40.10">
    <property type="entry name" value="Zinc/RING finger domain, C3HC4 (zinc finger)"/>
    <property type="match status" value="1"/>
</dbReference>
<keyword evidence="1" id="KW-0479">Metal-binding</keyword>
<sequence length="122" mass="13529">MSDLISYISKMLCIKARSEATPAGGEDGGGCAAEECRVCLSRIRVGEATRRLPCRHVFHRDCVDRWLLSCKRTCPLCRVYVADENRHPVAVKHTGREALADDLLLPEFRPCTKVLLGDGTLT</sequence>
<proteinExistence type="predicted"/>
<gene>
    <name evidence="3" type="ORF">SEVIR_7G009500v2</name>
</gene>
<dbReference type="InterPro" id="IPR001841">
    <property type="entry name" value="Znf_RING"/>
</dbReference>
<feature type="domain" description="RING-type" evidence="2">
    <location>
        <begin position="36"/>
        <end position="78"/>
    </location>
</feature>
<dbReference type="PANTHER" id="PTHR47662">
    <property type="entry name" value="RING-TYPE DOMAIN-CONTAINING PROTEIN"/>
    <property type="match status" value="1"/>
</dbReference>
<keyword evidence="1" id="KW-0862">Zinc</keyword>
<dbReference type="Proteomes" id="UP000298652">
    <property type="component" value="Chromosome 7"/>
</dbReference>
<dbReference type="PANTHER" id="PTHR47662:SF1">
    <property type="entry name" value="RING-TYPE DOMAIN-CONTAINING PROTEIN"/>
    <property type="match status" value="1"/>
</dbReference>
<protein>
    <recommendedName>
        <fullName evidence="2">RING-type domain-containing protein</fullName>
    </recommendedName>
</protein>
<dbReference type="Pfam" id="PF13639">
    <property type="entry name" value="zf-RING_2"/>
    <property type="match status" value="1"/>
</dbReference>
<evidence type="ECO:0000259" key="2">
    <source>
        <dbReference type="PROSITE" id="PS50089"/>
    </source>
</evidence>
<dbReference type="GO" id="GO:0008270">
    <property type="term" value="F:zinc ion binding"/>
    <property type="evidence" value="ECO:0007669"/>
    <property type="project" value="UniProtKB-KW"/>
</dbReference>
<evidence type="ECO:0000313" key="4">
    <source>
        <dbReference type="Proteomes" id="UP000298652"/>
    </source>
</evidence>